<feature type="compositionally biased region" description="Pro residues" evidence="3">
    <location>
        <begin position="14"/>
        <end position="24"/>
    </location>
</feature>
<dbReference type="Gene3D" id="2.40.50.140">
    <property type="entry name" value="Nucleic acid-binding proteins"/>
    <property type="match status" value="1"/>
</dbReference>
<accession>A0ABR2LXN3</accession>
<proteinExistence type="predicted"/>
<dbReference type="NCBIfam" id="TIGR00621">
    <property type="entry name" value="ssb"/>
    <property type="match status" value="1"/>
</dbReference>
<feature type="compositionally biased region" description="Basic and acidic residues" evidence="3">
    <location>
        <begin position="261"/>
        <end position="276"/>
    </location>
</feature>
<dbReference type="InterPro" id="IPR012340">
    <property type="entry name" value="NA-bd_OB-fold"/>
</dbReference>
<feature type="compositionally biased region" description="Polar residues" evidence="3">
    <location>
        <begin position="189"/>
        <end position="198"/>
    </location>
</feature>
<evidence type="ECO:0000313" key="4">
    <source>
        <dbReference type="EMBL" id="KAK8953561.1"/>
    </source>
</evidence>
<protein>
    <submittedName>
        <fullName evidence="4">Uncharacterized protein</fullName>
    </submittedName>
</protein>
<evidence type="ECO:0000313" key="5">
    <source>
        <dbReference type="Proteomes" id="UP001412067"/>
    </source>
</evidence>
<feature type="region of interest" description="Disordered" evidence="3">
    <location>
        <begin position="1"/>
        <end position="34"/>
    </location>
</feature>
<gene>
    <name evidence="4" type="ORF">KSP40_PGU006658</name>
</gene>
<dbReference type="PANTHER" id="PTHR10302:SF0">
    <property type="entry name" value="SINGLE-STRANDED DNA-BINDING PROTEIN, MITOCHONDRIAL"/>
    <property type="match status" value="1"/>
</dbReference>
<name>A0ABR2LXN3_9ASPA</name>
<dbReference type="SUPFAM" id="SSF50249">
    <property type="entry name" value="Nucleic acid-binding proteins"/>
    <property type="match status" value="1"/>
</dbReference>
<dbReference type="PROSITE" id="PS50935">
    <property type="entry name" value="SSB"/>
    <property type="match status" value="1"/>
</dbReference>
<evidence type="ECO:0000256" key="1">
    <source>
        <dbReference type="ARBA" id="ARBA00023125"/>
    </source>
</evidence>
<comment type="caution">
    <text evidence="4">The sequence shown here is derived from an EMBL/GenBank/DDBJ whole genome shotgun (WGS) entry which is preliminary data.</text>
</comment>
<dbReference type="EMBL" id="JBBWWR010000014">
    <property type="protein sequence ID" value="KAK8953561.1"/>
    <property type="molecule type" value="Genomic_DNA"/>
</dbReference>
<reference evidence="4 5" key="1">
    <citation type="journal article" date="2022" name="Nat. Plants">
        <title>Genomes of leafy and leafless Platanthera orchids illuminate the evolution of mycoheterotrophy.</title>
        <authorList>
            <person name="Li M.H."/>
            <person name="Liu K.W."/>
            <person name="Li Z."/>
            <person name="Lu H.C."/>
            <person name="Ye Q.L."/>
            <person name="Zhang D."/>
            <person name="Wang J.Y."/>
            <person name="Li Y.F."/>
            <person name="Zhong Z.M."/>
            <person name="Liu X."/>
            <person name="Yu X."/>
            <person name="Liu D.K."/>
            <person name="Tu X.D."/>
            <person name="Liu B."/>
            <person name="Hao Y."/>
            <person name="Liao X.Y."/>
            <person name="Jiang Y.T."/>
            <person name="Sun W.H."/>
            <person name="Chen J."/>
            <person name="Chen Y.Q."/>
            <person name="Ai Y."/>
            <person name="Zhai J.W."/>
            <person name="Wu S.S."/>
            <person name="Zhou Z."/>
            <person name="Hsiao Y.Y."/>
            <person name="Wu W.L."/>
            <person name="Chen Y.Y."/>
            <person name="Lin Y.F."/>
            <person name="Hsu J.L."/>
            <person name="Li C.Y."/>
            <person name="Wang Z.W."/>
            <person name="Zhao X."/>
            <person name="Zhong W.Y."/>
            <person name="Ma X.K."/>
            <person name="Ma L."/>
            <person name="Huang J."/>
            <person name="Chen G.Z."/>
            <person name="Huang M.Z."/>
            <person name="Huang L."/>
            <person name="Peng D.H."/>
            <person name="Luo Y.B."/>
            <person name="Zou S.Q."/>
            <person name="Chen S.P."/>
            <person name="Lan S."/>
            <person name="Tsai W.C."/>
            <person name="Van de Peer Y."/>
            <person name="Liu Z.J."/>
        </authorList>
    </citation>
    <scope>NUCLEOTIDE SEQUENCE [LARGE SCALE GENOMIC DNA]</scope>
    <source>
        <strain evidence="4">Lor288</strain>
    </source>
</reference>
<keyword evidence="5" id="KW-1185">Reference proteome</keyword>
<evidence type="ECO:0000256" key="2">
    <source>
        <dbReference type="PROSITE-ProRule" id="PRU00252"/>
    </source>
</evidence>
<dbReference type="InterPro" id="IPR011344">
    <property type="entry name" value="ssDNA-bd"/>
</dbReference>
<dbReference type="InterPro" id="IPR000424">
    <property type="entry name" value="Primosome_PriB/ssb"/>
</dbReference>
<dbReference type="Pfam" id="PF00436">
    <property type="entry name" value="SSB"/>
    <property type="match status" value="1"/>
</dbReference>
<organism evidence="4 5">
    <name type="scientific">Platanthera guangdongensis</name>
    <dbReference type="NCBI Taxonomy" id="2320717"/>
    <lineage>
        <taxon>Eukaryota</taxon>
        <taxon>Viridiplantae</taxon>
        <taxon>Streptophyta</taxon>
        <taxon>Embryophyta</taxon>
        <taxon>Tracheophyta</taxon>
        <taxon>Spermatophyta</taxon>
        <taxon>Magnoliopsida</taxon>
        <taxon>Liliopsida</taxon>
        <taxon>Asparagales</taxon>
        <taxon>Orchidaceae</taxon>
        <taxon>Orchidoideae</taxon>
        <taxon>Orchideae</taxon>
        <taxon>Orchidinae</taxon>
        <taxon>Platanthera</taxon>
    </lineage>
</organism>
<sequence>MALRTLSQFKSPLPKLPSPSPSPKQPNHISSFLRFPSRRRRPAGAVALSPPPFSCSSGYGDYQPEKTAHSRPPEIPWSKDLANSVHLIGNIGASVQIKQLSSGKVLAWTSLGVKKSSSETSWINLTFWDELAHIAFQHVEKGNQVYVSGRLVSDTTEGEDDKPRVFYKVVVQQLSFIEKTIPSVSFYEQRTDSVNSEKSPQRKETSRDGRNPGLAARLGEDRNKISGVNEKPQADRTNNQVEMVRHLGGQQPEETEAGEQPLDRAVRDTPQQEHKPANRPLRLRSEEFLQQSNPIRIRGLESTFVEFLFWERGPKNENYASNSFASVSTVELWQAFFANPVDWWDNRKNKRNPKYPDFKHKDTGEALWIEGRSNPSWVKGQLAILDERMGSFQGHGSNSTGSLLIANDFTSF</sequence>
<feature type="compositionally biased region" description="Basic and acidic residues" evidence="3">
    <location>
        <begin position="199"/>
        <end position="210"/>
    </location>
</feature>
<dbReference type="Proteomes" id="UP001412067">
    <property type="component" value="Unassembled WGS sequence"/>
</dbReference>
<feature type="compositionally biased region" description="Low complexity" evidence="3">
    <location>
        <begin position="1"/>
        <end position="13"/>
    </location>
</feature>
<evidence type="ECO:0000256" key="3">
    <source>
        <dbReference type="SAM" id="MobiDB-lite"/>
    </source>
</evidence>
<feature type="region of interest" description="Disordered" evidence="3">
    <location>
        <begin position="189"/>
        <end position="277"/>
    </location>
</feature>
<dbReference type="CDD" id="cd04496">
    <property type="entry name" value="SSB_OBF"/>
    <property type="match status" value="1"/>
</dbReference>
<dbReference type="PANTHER" id="PTHR10302">
    <property type="entry name" value="SINGLE-STRANDED DNA-BINDING PROTEIN"/>
    <property type="match status" value="1"/>
</dbReference>
<keyword evidence="1 2" id="KW-0238">DNA-binding</keyword>